<organism evidence="3 4">
    <name type="scientific">Dryococelus australis</name>
    <dbReference type="NCBI Taxonomy" id="614101"/>
    <lineage>
        <taxon>Eukaryota</taxon>
        <taxon>Metazoa</taxon>
        <taxon>Ecdysozoa</taxon>
        <taxon>Arthropoda</taxon>
        <taxon>Hexapoda</taxon>
        <taxon>Insecta</taxon>
        <taxon>Pterygota</taxon>
        <taxon>Neoptera</taxon>
        <taxon>Polyneoptera</taxon>
        <taxon>Phasmatodea</taxon>
        <taxon>Verophasmatodea</taxon>
        <taxon>Anareolatae</taxon>
        <taxon>Phasmatidae</taxon>
        <taxon>Eurycanthinae</taxon>
        <taxon>Dryococelus</taxon>
    </lineage>
</organism>
<keyword evidence="4" id="KW-1185">Reference proteome</keyword>
<dbReference type="InterPro" id="IPR001245">
    <property type="entry name" value="Ser-Thr/Tyr_kinase_cat_dom"/>
</dbReference>
<dbReference type="Proteomes" id="UP001159363">
    <property type="component" value="Chromosome 2"/>
</dbReference>
<dbReference type="SUPFAM" id="SSF56112">
    <property type="entry name" value="Protein kinase-like (PK-like)"/>
    <property type="match status" value="1"/>
</dbReference>
<evidence type="ECO:0000313" key="3">
    <source>
        <dbReference type="EMBL" id="KAJ8894337.1"/>
    </source>
</evidence>
<feature type="compositionally biased region" description="Basic and acidic residues" evidence="1">
    <location>
        <begin position="609"/>
        <end position="619"/>
    </location>
</feature>
<dbReference type="InterPro" id="IPR008266">
    <property type="entry name" value="Tyr_kinase_AS"/>
</dbReference>
<accession>A0ABQ9ICY5</accession>
<comment type="caution">
    <text evidence="3">The sequence shown here is derived from an EMBL/GenBank/DDBJ whole genome shotgun (WGS) entry which is preliminary data.</text>
</comment>
<dbReference type="PROSITE" id="PS00109">
    <property type="entry name" value="PROTEIN_KINASE_TYR"/>
    <property type="match status" value="1"/>
</dbReference>
<feature type="domain" description="Serine-threonine/tyrosine-protein kinase catalytic" evidence="2">
    <location>
        <begin position="532"/>
        <end position="576"/>
    </location>
</feature>
<protein>
    <recommendedName>
        <fullName evidence="2">Serine-threonine/tyrosine-protein kinase catalytic domain-containing protein</fullName>
    </recommendedName>
</protein>
<feature type="region of interest" description="Disordered" evidence="1">
    <location>
        <begin position="95"/>
        <end position="114"/>
    </location>
</feature>
<dbReference type="PANTHER" id="PTHR24416">
    <property type="entry name" value="TYROSINE-PROTEIN KINASE RECEPTOR"/>
    <property type="match status" value="1"/>
</dbReference>
<reference evidence="3 4" key="1">
    <citation type="submission" date="2023-02" db="EMBL/GenBank/DDBJ databases">
        <title>LHISI_Scaffold_Assembly.</title>
        <authorList>
            <person name="Stuart O.P."/>
            <person name="Cleave R."/>
            <person name="Magrath M.J.L."/>
            <person name="Mikheyev A.S."/>
        </authorList>
    </citation>
    <scope>NUCLEOTIDE SEQUENCE [LARGE SCALE GENOMIC DNA]</scope>
    <source>
        <strain evidence="3">Daus_M_001</strain>
        <tissue evidence="3">Leg muscle</tissue>
    </source>
</reference>
<dbReference type="InterPro" id="IPR011009">
    <property type="entry name" value="Kinase-like_dom_sf"/>
</dbReference>
<gene>
    <name evidence="3" type="ORF">PR048_006963</name>
</gene>
<dbReference type="EMBL" id="JARBHB010000002">
    <property type="protein sequence ID" value="KAJ8894337.1"/>
    <property type="molecule type" value="Genomic_DNA"/>
</dbReference>
<evidence type="ECO:0000313" key="4">
    <source>
        <dbReference type="Proteomes" id="UP001159363"/>
    </source>
</evidence>
<feature type="region of interest" description="Disordered" evidence="1">
    <location>
        <begin position="571"/>
        <end position="626"/>
    </location>
</feature>
<dbReference type="Pfam" id="PF07714">
    <property type="entry name" value="PK_Tyr_Ser-Thr"/>
    <property type="match status" value="1"/>
</dbReference>
<dbReference type="PANTHER" id="PTHR24416:SF617">
    <property type="entry name" value="RET ONCOGENE, ISOFORM A"/>
    <property type="match status" value="1"/>
</dbReference>
<evidence type="ECO:0000259" key="2">
    <source>
        <dbReference type="Pfam" id="PF07714"/>
    </source>
</evidence>
<evidence type="ECO:0000256" key="1">
    <source>
        <dbReference type="SAM" id="MobiDB-lite"/>
    </source>
</evidence>
<proteinExistence type="predicted"/>
<feature type="compositionally biased region" description="Basic and acidic residues" evidence="1">
    <location>
        <begin position="589"/>
        <end position="598"/>
    </location>
</feature>
<dbReference type="InterPro" id="IPR050122">
    <property type="entry name" value="RTK"/>
</dbReference>
<name>A0ABQ9ICY5_9NEOP</name>
<dbReference type="Gene3D" id="1.10.510.10">
    <property type="entry name" value="Transferase(Phosphotransferase) domain 1"/>
    <property type="match status" value="1"/>
</dbReference>
<sequence length="723" mass="80296">MDEAVLGDMHGRTTKIVLLHHSGNCRSLLVSMTAHVVFTINCDKHNIYPELLNHNEIGSGDHAPWYIASRVRNGVTCAAQVMNYLRRSRHVESEGKIPNSFGSSDASTPRKHAAAAAATTTPSDILSFAWQISKGMAYLSEIKRALGQSGWNGVFRRGNLQMWCLFAIKQMEKAGSMKAGSGYVFTQETKNSYNVSRTFTAITGNGTISTTAIRSTSKTNYAGYRLVRSCVSKKTTPNNSAMHLTVLLERARHGATLGMQGRGETGYRLENPPTCGLVRHDSHVCKSWGDAPALSRLKKYYGNGNCAIAMRRSLMRRLPPVNFEPRVFVQAMITPASLYGDERVDENVPVAPTAPTLLGPRRAKFLQPGGQLKWCLQGGNNACSDLRPGVLLVLGKHVCVPGCTYGPSYPAGIQLPSRLILIRSQIEFRTTMMQPGFTVLVPVPYIWKVADKMALIFIIRGTVYMEGCRENGFDLHYPRADMWIMTGDDGSSRGKVDCLLGFDVVRTSFFPYWLSCIYEVTTPFHWADEYSDTLVHRDLAARNVLVGAGRICKISDFGLTRDVYEDDAYLKRSKGRGESPSDVSMEQRWNARAEETGGPRENPPTSGIVRHDSNVRKSGSDPARNRTRFALMGARSLTLTALRKIITKMPIDLCREITPKGRKRPRQLMFKLTSTIMHRALSMECHTLSSIPGVCSDAVSGSLNEQQKVRLSVPRLFRTPHFF</sequence>